<evidence type="ECO:0000313" key="4">
    <source>
        <dbReference type="Proteomes" id="UP001357485"/>
    </source>
</evidence>
<gene>
    <name evidence="3" type="ORF">LTR16_005372</name>
</gene>
<dbReference type="SUPFAM" id="SSF56214">
    <property type="entry name" value="4'-phosphopantetheinyl transferase"/>
    <property type="match status" value="1"/>
</dbReference>
<evidence type="ECO:0000259" key="2">
    <source>
        <dbReference type="Pfam" id="PF01648"/>
    </source>
</evidence>
<accession>A0ABR0M752</accession>
<keyword evidence="4" id="KW-1185">Reference proteome</keyword>
<dbReference type="InterPro" id="IPR008278">
    <property type="entry name" value="4-PPantetheinyl_Trfase_dom"/>
</dbReference>
<dbReference type="EMBL" id="JAVRRA010000854">
    <property type="protein sequence ID" value="KAK5283724.1"/>
    <property type="molecule type" value="Genomic_DNA"/>
</dbReference>
<sequence>MAPRPFPFGFNVGTDICHIPRIYRIITKERAIDPKAEPGQLLRLLTKVFSDRETHLFWRRWKGVNHIFSSDIITQSCAGHIAGRWAAKEAAIKAVKPRRITMDEVEILEKRNGDILGVILERPASKWAIASRRGISFGRDEAGQDGKNASGSANLMDREHPLITKYEHGRSELDPEEPFDGRLLEGQIAKISISHDGEYATAVCLAVEEPALDDVGGEAAARDLGV</sequence>
<proteinExistence type="predicted"/>
<dbReference type="InterPro" id="IPR037143">
    <property type="entry name" value="4-PPantetheinyl_Trfase_dom_sf"/>
</dbReference>
<evidence type="ECO:0000313" key="3">
    <source>
        <dbReference type="EMBL" id="KAK5283724.1"/>
    </source>
</evidence>
<feature type="domain" description="4'-phosphopantetheinyl transferase" evidence="2">
    <location>
        <begin position="12"/>
        <end position="121"/>
    </location>
</feature>
<protein>
    <recommendedName>
        <fullName evidence="2">4'-phosphopantetheinyl transferase domain-containing protein</fullName>
    </recommendedName>
</protein>
<evidence type="ECO:0000256" key="1">
    <source>
        <dbReference type="ARBA" id="ARBA00022679"/>
    </source>
</evidence>
<keyword evidence="1" id="KW-0808">Transferase</keyword>
<dbReference type="Gene3D" id="3.90.470.20">
    <property type="entry name" value="4'-phosphopantetheinyl transferase domain"/>
    <property type="match status" value="1"/>
</dbReference>
<dbReference type="Pfam" id="PF01648">
    <property type="entry name" value="ACPS"/>
    <property type="match status" value="1"/>
</dbReference>
<name>A0ABR0M752_9PEZI</name>
<comment type="caution">
    <text evidence="3">The sequence shown here is derived from an EMBL/GenBank/DDBJ whole genome shotgun (WGS) entry which is preliminary data.</text>
</comment>
<organism evidence="3 4">
    <name type="scientific">Cryomyces antarcticus</name>
    <dbReference type="NCBI Taxonomy" id="329879"/>
    <lineage>
        <taxon>Eukaryota</taxon>
        <taxon>Fungi</taxon>
        <taxon>Dikarya</taxon>
        <taxon>Ascomycota</taxon>
        <taxon>Pezizomycotina</taxon>
        <taxon>Dothideomycetes</taxon>
        <taxon>Dothideomycetes incertae sedis</taxon>
        <taxon>Cryomyces</taxon>
    </lineage>
</organism>
<reference evidence="3 4" key="1">
    <citation type="submission" date="2023-08" db="EMBL/GenBank/DDBJ databases">
        <title>Black Yeasts Isolated from many extreme environments.</title>
        <authorList>
            <person name="Coleine C."/>
            <person name="Stajich J.E."/>
            <person name="Selbmann L."/>
        </authorList>
    </citation>
    <scope>NUCLEOTIDE SEQUENCE [LARGE SCALE GENOMIC DNA]</scope>
    <source>
        <strain evidence="3 4">CCFEE 536</strain>
    </source>
</reference>
<dbReference type="Proteomes" id="UP001357485">
    <property type="component" value="Unassembled WGS sequence"/>
</dbReference>